<accession>A0A250XMK1</accession>
<name>A0A250XMK1_9CHLO</name>
<evidence type="ECO:0000313" key="3">
    <source>
        <dbReference type="Proteomes" id="UP000232323"/>
    </source>
</evidence>
<organism evidence="2 3">
    <name type="scientific">Chlamydomonas eustigma</name>
    <dbReference type="NCBI Taxonomy" id="1157962"/>
    <lineage>
        <taxon>Eukaryota</taxon>
        <taxon>Viridiplantae</taxon>
        <taxon>Chlorophyta</taxon>
        <taxon>core chlorophytes</taxon>
        <taxon>Chlorophyceae</taxon>
        <taxon>CS clade</taxon>
        <taxon>Chlamydomonadales</taxon>
        <taxon>Chlamydomonadaceae</taxon>
        <taxon>Chlamydomonas</taxon>
    </lineage>
</organism>
<evidence type="ECO:0000313" key="2">
    <source>
        <dbReference type="EMBL" id="GAX84314.1"/>
    </source>
</evidence>
<dbReference type="EMBL" id="BEGY01000122">
    <property type="protein sequence ID" value="GAX84314.1"/>
    <property type="molecule type" value="Genomic_DNA"/>
</dbReference>
<comment type="caution">
    <text evidence="2">The sequence shown here is derived from an EMBL/GenBank/DDBJ whole genome shotgun (WGS) entry which is preliminary data.</text>
</comment>
<proteinExistence type="predicted"/>
<feature type="coiled-coil region" evidence="1">
    <location>
        <begin position="832"/>
        <end position="866"/>
    </location>
</feature>
<gene>
    <name evidence="2" type="ORF">CEUSTIGMA_g11736.t1</name>
</gene>
<protein>
    <submittedName>
        <fullName evidence="2">Uncharacterized protein</fullName>
    </submittedName>
</protein>
<keyword evidence="3" id="KW-1185">Reference proteome</keyword>
<keyword evidence="1" id="KW-0175">Coiled coil</keyword>
<sequence length="920" mass="97706">MTTLAQRIALDIRTLLEAGNDEKTSFLQVPRDLLHSCLQHVENLDNGSQSSANQAQQASAGASSGKAIDSQIVKPSAWATRELRYKVELTEIRSVTERQKAEITSLTEELSLLRSGHAIPVLQAKIKELDQQVHALLKIKAQQEQEILSLTANCAALNPQLIDLNMMAVANKNMSSLLTTSSSSFVSSSAPSASSIRRHTMAHTSSSSSAAAAAGGVAQQLISAAAADTAAVASGSVVVEHLSVKRGKEVFQRAVNQQVTSVSAGGSTSSLSATASATASALRSMDSCSRRSFSSAGGSAADDLQQQLQDLEGDVNPASTQLPGETSYLPTNYIMASPAPSTDIMAVLPSLEHARFLDIQDTASPAVNADGVLRIPGAASSDVPAPKPQLPDMYTDLLDLDVLSEAAVPAVSDTQQTSQHTIRNQTSQIISDSDLMLSTLSTLEDQQRAEALEIIDQKDVVAVSSEEQERAEALEIHREENEVAGSSEEPYQQVVAAIPSEASHQEVAGSSEEPLLHGMLMQDDMHVTTRASEVEGHETLTSDEHPAAVVLMHMPTDECLDIRGVSDVPSSGGADYQSKQVEDAGRMERSHPLIGMEDDILTTGNAVITAFREAADVLREDDVSVCVGEQTGTGADVAMPDRISAPEDEVQAAMLALVQAAAAAEGAEADEQQLVSVVASSAAGSSSDGPAVLLDIISKELNIDDIHANRLDGSDHDNLPPVPLLRHVTAVPHCNGLEVDDMMSHESGERERCERTYDIIMAAGRVKASLSSYSEREEASHLRPSRTDEIQMFGAAAAVAERGSVTVTAVPEGPTQAELQLQVEINMLAGKLSVYEATLDQLRITVEEADMQKQLLQEQNLQLAERLAEMQAFLAYKVQSTKTAGASMGPWLKSHRTRPATVTIASEASSTTSATHSSRS</sequence>
<dbReference type="AlphaFoldDB" id="A0A250XMK1"/>
<dbReference type="OrthoDB" id="10691081at2759"/>
<dbReference type="Proteomes" id="UP000232323">
    <property type="component" value="Unassembled WGS sequence"/>
</dbReference>
<reference evidence="2 3" key="1">
    <citation type="submission" date="2017-08" db="EMBL/GenBank/DDBJ databases">
        <title>Acidophilic green algal genome provides insights into adaptation to an acidic environment.</title>
        <authorList>
            <person name="Hirooka S."/>
            <person name="Hirose Y."/>
            <person name="Kanesaki Y."/>
            <person name="Higuchi S."/>
            <person name="Fujiwara T."/>
            <person name="Onuma R."/>
            <person name="Era A."/>
            <person name="Ohbayashi R."/>
            <person name="Uzuka A."/>
            <person name="Nozaki H."/>
            <person name="Yoshikawa H."/>
            <person name="Miyagishima S.Y."/>
        </authorList>
    </citation>
    <scope>NUCLEOTIDE SEQUENCE [LARGE SCALE GENOMIC DNA]</scope>
    <source>
        <strain evidence="2 3">NIES-2499</strain>
    </source>
</reference>
<evidence type="ECO:0000256" key="1">
    <source>
        <dbReference type="SAM" id="Coils"/>
    </source>
</evidence>